<feature type="domain" description="ABC-type glycine betaine transport system substrate-binding" evidence="1">
    <location>
        <begin position="40"/>
        <end position="309"/>
    </location>
</feature>
<proteinExistence type="predicted"/>
<dbReference type="PROSITE" id="PS51257">
    <property type="entry name" value="PROKAR_LIPOPROTEIN"/>
    <property type="match status" value="1"/>
</dbReference>
<evidence type="ECO:0000313" key="2">
    <source>
        <dbReference type="EMBL" id="MFC7192446.1"/>
    </source>
</evidence>
<name>A0ABD5YW30_9EURY</name>
<dbReference type="CDD" id="cd13528">
    <property type="entry name" value="PBP2_osmoprotectants"/>
    <property type="match status" value="1"/>
</dbReference>
<reference evidence="2 3" key="1">
    <citation type="journal article" date="2019" name="Int. J. Syst. Evol. Microbiol.">
        <title>The Global Catalogue of Microorganisms (GCM) 10K type strain sequencing project: providing services to taxonomists for standard genome sequencing and annotation.</title>
        <authorList>
            <consortium name="The Broad Institute Genomics Platform"/>
            <consortium name="The Broad Institute Genome Sequencing Center for Infectious Disease"/>
            <person name="Wu L."/>
            <person name="Ma J."/>
        </authorList>
    </citation>
    <scope>NUCLEOTIDE SEQUENCE [LARGE SCALE GENOMIC DNA]</scope>
    <source>
        <strain evidence="2 3">RDMS1</strain>
    </source>
</reference>
<dbReference type="AlphaFoldDB" id="A0ABD5YW30"/>
<dbReference type="Gene3D" id="3.40.190.120">
    <property type="entry name" value="Osmoprotection protein (prox), domain 2"/>
    <property type="match status" value="1"/>
</dbReference>
<evidence type="ECO:0000259" key="1">
    <source>
        <dbReference type="Pfam" id="PF04069"/>
    </source>
</evidence>
<dbReference type="Pfam" id="PF04069">
    <property type="entry name" value="OpuAC"/>
    <property type="match status" value="1"/>
</dbReference>
<dbReference type="RefSeq" id="WP_390206736.1">
    <property type="nucleotide sequence ID" value="NZ_JBHTAX010000004.1"/>
</dbReference>
<evidence type="ECO:0000313" key="3">
    <source>
        <dbReference type="Proteomes" id="UP001596417"/>
    </source>
</evidence>
<dbReference type="SUPFAM" id="SSF53850">
    <property type="entry name" value="Periplasmic binding protein-like II"/>
    <property type="match status" value="1"/>
</dbReference>
<accession>A0ABD5YW30</accession>
<dbReference type="Gene3D" id="3.40.190.10">
    <property type="entry name" value="Periplasmic binding protein-like II"/>
    <property type="match status" value="1"/>
</dbReference>
<comment type="caution">
    <text evidence="2">The sequence shown here is derived from an EMBL/GenBank/DDBJ whole genome shotgun (WGS) entry which is preliminary data.</text>
</comment>
<gene>
    <name evidence="2" type="ORF">ACFQL7_23285</name>
</gene>
<protein>
    <submittedName>
        <fullName evidence="2">Glycine betaine ABC transporter substrate-binding protein</fullName>
    </submittedName>
</protein>
<dbReference type="InterPro" id="IPR007210">
    <property type="entry name" value="ABC_Gly_betaine_transp_sub-bd"/>
</dbReference>
<sequence length="313" mass="34796">MIPHGRRDDTTNGTENGRRILVGLSTAFSGCLGLINGGKTFVVSSKNFTEQFVLSNISMALLEHAGHEVTDKTGLGGSPANFKALRNDESDLYWEYTGTAWANVLDKDTDISNPKKLYNKVDSAYNETYNIDWLEYTPFNNTYVIVGNPAWVEQNGLQTLEDLAKFVNEGNTNFKVAMNQEMNQRDDAWGGLPNAYGFGNKKSKIDVVQMKIGLVYKAVKQGKAQLGFGFATNPKIRQFGLPILKDTKPFFNIYNPAPNVPTDKLTTDIKETLNEPTKDLTTETQQKLNAKVTIEGKDPKSVAEDFLKNNGYI</sequence>
<dbReference type="Proteomes" id="UP001596417">
    <property type="component" value="Unassembled WGS sequence"/>
</dbReference>
<dbReference type="EMBL" id="JBHTAX010000004">
    <property type="protein sequence ID" value="MFC7192446.1"/>
    <property type="molecule type" value="Genomic_DNA"/>
</dbReference>
<keyword evidence="3" id="KW-1185">Reference proteome</keyword>
<organism evidence="2 3">
    <name type="scientific">Halocatena marina</name>
    <dbReference type="NCBI Taxonomy" id="2934937"/>
    <lineage>
        <taxon>Archaea</taxon>
        <taxon>Methanobacteriati</taxon>
        <taxon>Methanobacteriota</taxon>
        <taxon>Stenosarchaea group</taxon>
        <taxon>Halobacteria</taxon>
        <taxon>Halobacteriales</taxon>
        <taxon>Natronomonadaceae</taxon>
        <taxon>Halocatena</taxon>
    </lineage>
</organism>